<name>A0A833RX56_9HYME</name>
<evidence type="ECO:0000313" key="2">
    <source>
        <dbReference type="EMBL" id="KAF3430359.1"/>
    </source>
</evidence>
<reference evidence="2" key="1">
    <citation type="submission" date="2019-11" db="EMBL/GenBank/DDBJ databases">
        <title>The nuclear and mitochondrial genomes of Frieseomelitta varia - a highly eusocial stingless bee (Meliponini) with a permanently sterile worker caste.</title>
        <authorList>
            <person name="Freitas F.C.P."/>
            <person name="Lourenco A.P."/>
            <person name="Nunes F.M.F."/>
            <person name="Paschoal A.R."/>
            <person name="Abreu F.C.P."/>
            <person name="Barbin F.O."/>
            <person name="Bataglia L."/>
            <person name="Cardoso-Junior C.A.M."/>
            <person name="Cervoni M.S."/>
            <person name="Silva S.R."/>
            <person name="Dalarmi F."/>
            <person name="Del Lama M.A."/>
            <person name="Depintor T.S."/>
            <person name="Ferreira K.M."/>
            <person name="Goria P.S."/>
            <person name="Jaskot M.C."/>
            <person name="Lago D.C."/>
            <person name="Luna-Lucena D."/>
            <person name="Moda L.M."/>
            <person name="Nascimento L."/>
            <person name="Pedrino M."/>
            <person name="Rabico F.O."/>
            <person name="Sanches F.C."/>
            <person name="Santos D.E."/>
            <person name="Santos C.G."/>
            <person name="Vieira J."/>
            <person name="Lopes T.F."/>
            <person name="Barchuk A.R."/>
            <person name="Hartfelder K."/>
            <person name="Simoes Z.L.P."/>
            <person name="Bitondi M.M.G."/>
            <person name="Pinheiro D.G."/>
        </authorList>
    </citation>
    <scope>NUCLEOTIDE SEQUENCE</scope>
    <source>
        <strain evidence="2">USP_RPSP 00005682</strain>
        <tissue evidence="2">Whole individual</tissue>
    </source>
</reference>
<evidence type="ECO:0000313" key="3">
    <source>
        <dbReference type="Proteomes" id="UP000655588"/>
    </source>
</evidence>
<evidence type="ECO:0000256" key="1">
    <source>
        <dbReference type="SAM" id="MobiDB-lite"/>
    </source>
</evidence>
<feature type="compositionally biased region" description="Polar residues" evidence="1">
    <location>
        <begin position="416"/>
        <end position="442"/>
    </location>
</feature>
<feature type="region of interest" description="Disordered" evidence="1">
    <location>
        <begin position="605"/>
        <end position="626"/>
    </location>
</feature>
<feature type="compositionally biased region" description="Basic and acidic residues" evidence="1">
    <location>
        <begin position="67"/>
        <end position="77"/>
    </location>
</feature>
<dbReference type="EMBL" id="WNWW01000068">
    <property type="protein sequence ID" value="KAF3430359.1"/>
    <property type="molecule type" value="Genomic_DNA"/>
</dbReference>
<feature type="compositionally biased region" description="Polar residues" evidence="1">
    <location>
        <begin position="605"/>
        <end position="617"/>
    </location>
</feature>
<protein>
    <submittedName>
        <fullName evidence="2">Uncharacterized protein</fullName>
    </submittedName>
</protein>
<proteinExistence type="predicted"/>
<dbReference type="AlphaFoldDB" id="A0A833RX56"/>
<sequence length="770" mass="87940">DRKLTEPELKVQQSLQKLSIPDWYLNKYTSPPKLLKTKPFELRPSPWKNFSPQKKLTINSSTSSSSDVEKNLNEETQKATKMPIKITTCHQEELPSISFKQRTEDIFDIDIPVAKYLKQTSKTFPKRSPSRKFWNLNLVLPPGPKIDFSKEFESTYLDDGDNLYAKKLKTWKEQEKSWKQNDATEEDGQEENDMFRVPTAPIEPADTEFNVRATSTPNSSFVIPGPKVELKVGCDSTTEDFSTLQQDSINRAMNLLNIYKSIPKSRKLSPNILEKASIFESNSKLNSLDRSYARASSDKLLSKKNIRSNDSVRTKASIFESNSSIDNLNRSYTKPSSNKEKLLLPADIRAMKSVREKTFIYESNSSINSMGTSSLRRNNRSTKSIRAKMAVFESSVDSADQNYIKSSINKVKPLSAKNNRSTDSSMNNFDRSYAGTSSESLNFQSNDEYPPIPVCEVVRQLEVPRPPRNKVKKRNPDAVRSSINIEEKVFDKKLVDIRSREKRRKVDEKWSYTKFLGLEKNLARNKQWIHEGNTIQEIIRNFEKMRLSKSRRDRSSDSFVKQVANALEKEDISAIKKMMHQNEEDDCTESGTTSYVTSTFQDTDTSLDSYDQRPSTSKCDEGMQRYDSGSVTMGNLTVEKKTKQEGDDFVYWIPIYKRKLPRSSSLLSIISKLSSNCCSPLISPIKSEDEHSQWTRCETSGKSNIGKKLFKIDETVVIDSGYSDKSVLNSVSSTADNICYNDIEFERKSTNRRKWSPKPLSIAGRIYGVP</sequence>
<feature type="region of interest" description="Disordered" evidence="1">
    <location>
        <begin position="415"/>
        <end position="442"/>
    </location>
</feature>
<dbReference type="Proteomes" id="UP000655588">
    <property type="component" value="Unassembled WGS sequence"/>
</dbReference>
<keyword evidence="3" id="KW-1185">Reference proteome</keyword>
<accession>A0A833RX56</accession>
<feature type="region of interest" description="Disordered" evidence="1">
    <location>
        <begin position="46"/>
        <end position="77"/>
    </location>
</feature>
<organism evidence="2 3">
    <name type="scientific">Frieseomelitta varia</name>
    <dbReference type="NCBI Taxonomy" id="561572"/>
    <lineage>
        <taxon>Eukaryota</taxon>
        <taxon>Metazoa</taxon>
        <taxon>Ecdysozoa</taxon>
        <taxon>Arthropoda</taxon>
        <taxon>Hexapoda</taxon>
        <taxon>Insecta</taxon>
        <taxon>Pterygota</taxon>
        <taxon>Neoptera</taxon>
        <taxon>Endopterygota</taxon>
        <taxon>Hymenoptera</taxon>
        <taxon>Apocrita</taxon>
        <taxon>Aculeata</taxon>
        <taxon>Apoidea</taxon>
        <taxon>Anthophila</taxon>
        <taxon>Apidae</taxon>
        <taxon>Frieseomelitta</taxon>
    </lineage>
</organism>
<comment type="caution">
    <text evidence="2">The sequence shown here is derived from an EMBL/GenBank/DDBJ whole genome shotgun (WGS) entry which is preliminary data.</text>
</comment>
<feature type="compositionally biased region" description="Polar residues" evidence="1">
    <location>
        <begin position="48"/>
        <end position="59"/>
    </location>
</feature>
<gene>
    <name evidence="2" type="ORF">E2986_00268</name>
</gene>
<feature type="non-terminal residue" evidence="2">
    <location>
        <position position="1"/>
    </location>
</feature>